<dbReference type="Proteomes" id="UP001339167">
    <property type="component" value="Unassembled WGS sequence"/>
</dbReference>
<dbReference type="SMART" id="SM00228">
    <property type="entry name" value="PDZ"/>
    <property type="match status" value="1"/>
</dbReference>
<gene>
    <name evidence="2" type="ORF">QWF21_05570</name>
</gene>
<dbReference type="RefSeq" id="WP_330087059.1">
    <property type="nucleotide sequence ID" value="NZ_JAUGZK010000003.1"/>
</dbReference>
<organism evidence="2 3">
    <name type="scientific">Alkalimonas mucilaginosa</name>
    <dbReference type="NCBI Taxonomy" id="3057676"/>
    <lineage>
        <taxon>Bacteria</taxon>
        <taxon>Pseudomonadati</taxon>
        <taxon>Pseudomonadota</taxon>
        <taxon>Gammaproteobacteria</taxon>
        <taxon>Alkalimonas</taxon>
    </lineage>
</organism>
<dbReference type="InterPro" id="IPR036034">
    <property type="entry name" value="PDZ_sf"/>
</dbReference>
<dbReference type="InterPro" id="IPR001478">
    <property type="entry name" value="PDZ"/>
</dbReference>
<evidence type="ECO:0000313" key="3">
    <source>
        <dbReference type="Proteomes" id="UP001339167"/>
    </source>
</evidence>
<evidence type="ECO:0000313" key="2">
    <source>
        <dbReference type="EMBL" id="MEE2023708.1"/>
    </source>
</evidence>
<sequence>MKAFIQYQLRCVDIAAHLIEMELTIQPQDNGPLLLQLPAWIPGSYMIRDFARNILWLTASDQQGPLPVEKVDKQSWQLVHRNQSVQIRYQLYAFDRSVRAAYLDDEVAVLNPACLCLSVAGYEQLPHCLKVHAPTDADAADWRLATALPAADDTPWLGFGTYLARHYQHLIDSPLLAGRFQLSEFHIDDVPHYLVVTGRNLFDASRFTADLARICQQQRNVFGALPEDLTAYWFLTWVTDSGFGGLEHLDSTLLLCSRFDLPAVQTDNAELSEGYQTLLSLCSHEYFHTWWVKRLKPAEFHPYQLTQEQYSRQLWIYEGFTSYFDDLALYSSGLQSTERYLKTLEKTISRVTRNPSDTVQSLEDSSFDAWTKFYKQDENAVNAIASYYAKGALVALCLDAALTAKGRNLPELMQQLWLKHLTTGTPPGAIAEQLVEWQLPELATQLNHWVQEAEPIPLADYIPALGLTLNWRQPTSPDDLNGTAESEGNVWLGAQYQSSEHSIKLTAVYHKGPAHQAGLMVGDELLALDGYRLTTSSLPELLKRLPVQQPLTLQLFRRDRLLERHITLSAPPATVAQLRMTAEDALHPWWATPVTDH</sequence>
<dbReference type="PIRSF" id="PIRSF016493">
    <property type="entry name" value="Glycyl_aminpptds"/>
    <property type="match status" value="1"/>
</dbReference>
<protein>
    <submittedName>
        <fullName evidence="2">PDZ domain-containing protein</fullName>
    </submittedName>
</protein>
<dbReference type="SUPFAM" id="SSF55486">
    <property type="entry name" value="Metalloproteases ('zincins'), catalytic domain"/>
    <property type="match status" value="1"/>
</dbReference>
<dbReference type="PROSITE" id="PS50106">
    <property type="entry name" value="PDZ"/>
    <property type="match status" value="1"/>
</dbReference>
<dbReference type="Gene3D" id="2.60.40.3650">
    <property type="match status" value="1"/>
</dbReference>
<keyword evidence="3" id="KW-1185">Reference proteome</keyword>
<name>A0ABU7JFB7_9GAMM</name>
<dbReference type="InterPro" id="IPR027268">
    <property type="entry name" value="Peptidase_M4/M1_CTD_sf"/>
</dbReference>
<dbReference type="Pfam" id="PF17899">
    <property type="entry name" value="Peptidase_M61_N"/>
    <property type="match status" value="1"/>
</dbReference>
<reference evidence="2 3" key="1">
    <citation type="submission" date="2023-06" db="EMBL/GenBank/DDBJ databases">
        <title>Alkalimonas sp., MEB004 an alkaliphilic bacterium isolated from Lonar Lake, India.</title>
        <authorList>
            <person name="Joshi A."/>
            <person name="Thite S."/>
        </authorList>
    </citation>
    <scope>NUCLEOTIDE SEQUENCE [LARGE SCALE GENOMIC DNA]</scope>
    <source>
        <strain evidence="2 3">MEB004</strain>
    </source>
</reference>
<dbReference type="InterPro" id="IPR040756">
    <property type="entry name" value="Peptidase_M61_N"/>
</dbReference>
<comment type="caution">
    <text evidence="2">The sequence shown here is derived from an EMBL/GenBank/DDBJ whole genome shotgun (WGS) entry which is preliminary data.</text>
</comment>
<dbReference type="Gene3D" id="1.10.390.10">
    <property type="entry name" value="Neutral Protease Domain 2"/>
    <property type="match status" value="1"/>
</dbReference>
<dbReference type="InterPro" id="IPR024191">
    <property type="entry name" value="Peptidase_M61"/>
</dbReference>
<dbReference type="EMBL" id="JAUGZK010000003">
    <property type="protein sequence ID" value="MEE2023708.1"/>
    <property type="molecule type" value="Genomic_DNA"/>
</dbReference>
<evidence type="ECO:0000259" key="1">
    <source>
        <dbReference type="PROSITE" id="PS50106"/>
    </source>
</evidence>
<dbReference type="Gene3D" id="2.30.42.10">
    <property type="match status" value="1"/>
</dbReference>
<accession>A0ABU7JFB7</accession>
<dbReference type="InterPro" id="IPR007963">
    <property type="entry name" value="Peptidase_M61_catalytic"/>
</dbReference>
<feature type="domain" description="PDZ" evidence="1">
    <location>
        <begin position="479"/>
        <end position="545"/>
    </location>
</feature>
<dbReference type="Pfam" id="PF05299">
    <property type="entry name" value="Peptidase_M61"/>
    <property type="match status" value="1"/>
</dbReference>
<dbReference type="SUPFAM" id="SSF50156">
    <property type="entry name" value="PDZ domain-like"/>
    <property type="match status" value="1"/>
</dbReference>
<proteinExistence type="predicted"/>